<dbReference type="Pfam" id="PF00201">
    <property type="entry name" value="UDPGT"/>
    <property type="match status" value="1"/>
</dbReference>
<keyword evidence="3" id="KW-1185">Reference proteome</keyword>
<comment type="caution">
    <text evidence="2">The sequence shown here is derived from an EMBL/GenBank/DDBJ whole genome shotgun (WGS) entry which is preliminary data.</text>
</comment>
<protein>
    <submittedName>
        <fullName evidence="2">Uncharacterized protein</fullName>
    </submittedName>
</protein>
<evidence type="ECO:0000256" key="1">
    <source>
        <dbReference type="ARBA" id="ARBA00022679"/>
    </source>
</evidence>
<evidence type="ECO:0000313" key="2">
    <source>
        <dbReference type="EMBL" id="KAF0909174.1"/>
    </source>
</evidence>
<proteinExistence type="predicted"/>
<dbReference type="PANTHER" id="PTHR48049:SF89">
    <property type="entry name" value="GLYCOSYLTRANSFERASE"/>
    <property type="match status" value="1"/>
</dbReference>
<dbReference type="AlphaFoldDB" id="A0A6G1DAK8"/>
<dbReference type="OrthoDB" id="5835829at2759"/>
<evidence type="ECO:0000313" key="3">
    <source>
        <dbReference type="Proteomes" id="UP000479710"/>
    </source>
</evidence>
<dbReference type="SUPFAM" id="SSF53756">
    <property type="entry name" value="UDP-Glycosyltransferase/glycogen phosphorylase"/>
    <property type="match status" value="1"/>
</dbReference>
<dbReference type="Gene3D" id="3.40.50.2000">
    <property type="entry name" value="Glycogen Phosphorylase B"/>
    <property type="match status" value="2"/>
</dbReference>
<name>A0A6G1DAK8_9ORYZ</name>
<gene>
    <name evidence="2" type="ORF">E2562_032223</name>
</gene>
<keyword evidence="1" id="KW-0808">Transferase</keyword>
<dbReference type="Proteomes" id="UP000479710">
    <property type="component" value="Unassembled WGS sequence"/>
</dbReference>
<accession>A0A6G1DAK8</accession>
<sequence>MRSSSRVAVVAFPFSSHAPKLLAVARALATAAPSATFSFLSTAVSCHHRAVVPWSCRREEEVTTTMVIELFVEAPEGGGLKRALETAGEAAGGVTVSCVVGDAFMFMDADVGVPWVVVWTGGPCALLAHLIGDELREDFGDDHRARANELLTSYSGLGSYRVRDLPFGGRAGASGVRDMHRLPRAAFAVAISAALADALPNCLPIGPYHLLPGAATPANDDDPHGWLAWLAHRPAGSVAYVSFGTVATPPPDELHELASGLEASGAPFLWSLREES</sequence>
<dbReference type="InterPro" id="IPR050481">
    <property type="entry name" value="UDP-glycosyltransf_plant"/>
</dbReference>
<organism evidence="2 3">
    <name type="scientific">Oryza meyeriana var. granulata</name>
    <dbReference type="NCBI Taxonomy" id="110450"/>
    <lineage>
        <taxon>Eukaryota</taxon>
        <taxon>Viridiplantae</taxon>
        <taxon>Streptophyta</taxon>
        <taxon>Embryophyta</taxon>
        <taxon>Tracheophyta</taxon>
        <taxon>Spermatophyta</taxon>
        <taxon>Magnoliopsida</taxon>
        <taxon>Liliopsida</taxon>
        <taxon>Poales</taxon>
        <taxon>Poaceae</taxon>
        <taxon>BOP clade</taxon>
        <taxon>Oryzoideae</taxon>
        <taxon>Oryzeae</taxon>
        <taxon>Oryzinae</taxon>
        <taxon>Oryza</taxon>
        <taxon>Oryza meyeriana</taxon>
    </lineage>
</organism>
<dbReference type="PANTHER" id="PTHR48049">
    <property type="entry name" value="GLYCOSYLTRANSFERASE"/>
    <property type="match status" value="1"/>
</dbReference>
<dbReference type="GO" id="GO:0035251">
    <property type="term" value="F:UDP-glucosyltransferase activity"/>
    <property type="evidence" value="ECO:0007669"/>
    <property type="project" value="InterPro"/>
</dbReference>
<reference evidence="2 3" key="1">
    <citation type="submission" date="2019-11" db="EMBL/GenBank/DDBJ databases">
        <title>Whole genome sequence of Oryza granulata.</title>
        <authorList>
            <person name="Li W."/>
        </authorList>
    </citation>
    <scope>NUCLEOTIDE SEQUENCE [LARGE SCALE GENOMIC DNA]</scope>
    <source>
        <strain evidence="3">cv. Menghai</strain>
        <tissue evidence="2">Leaf</tissue>
    </source>
</reference>
<dbReference type="InterPro" id="IPR002213">
    <property type="entry name" value="UDP_glucos_trans"/>
</dbReference>
<dbReference type="EMBL" id="SPHZ02000007">
    <property type="protein sequence ID" value="KAF0909174.1"/>
    <property type="molecule type" value="Genomic_DNA"/>
</dbReference>